<keyword evidence="1" id="KW-0812">Transmembrane</keyword>
<feature type="domain" description="Reverse transcriptase" evidence="2">
    <location>
        <begin position="1"/>
        <end position="274"/>
    </location>
</feature>
<accession>A0A8S0X056</accession>
<feature type="transmembrane region" description="Helical" evidence="1">
    <location>
        <begin position="162"/>
        <end position="190"/>
    </location>
</feature>
<dbReference type="EMBL" id="CACVBS010000038">
    <property type="protein sequence ID" value="CAA7263208.1"/>
    <property type="molecule type" value="Genomic_DNA"/>
</dbReference>
<protein>
    <recommendedName>
        <fullName evidence="2">Reverse transcriptase domain-containing protein</fullName>
    </recommendedName>
</protein>
<dbReference type="OrthoDB" id="4842715at2759"/>
<evidence type="ECO:0000313" key="3">
    <source>
        <dbReference type="EMBL" id="CAA7263208.1"/>
    </source>
</evidence>
<keyword evidence="1" id="KW-1133">Transmembrane helix</keyword>
<keyword evidence="1" id="KW-0472">Membrane</keyword>
<reference evidence="3 4" key="1">
    <citation type="submission" date="2020-01" db="EMBL/GenBank/DDBJ databases">
        <authorList>
            <person name="Gupta K D."/>
        </authorList>
    </citation>
    <scope>NUCLEOTIDE SEQUENCE [LARGE SCALE GENOMIC DNA]</scope>
</reference>
<proteinExistence type="predicted"/>
<dbReference type="PANTHER" id="PTHR33481">
    <property type="entry name" value="REVERSE TRANSCRIPTASE"/>
    <property type="match status" value="1"/>
</dbReference>
<dbReference type="SUPFAM" id="SSF56672">
    <property type="entry name" value="DNA/RNA polymerases"/>
    <property type="match status" value="1"/>
</dbReference>
<dbReference type="InterPro" id="IPR000477">
    <property type="entry name" value="RT_dom"/>
</dbReference>
<evidence type="ECO:0000259" key="2">
    <source>
        <dbReference type="PROSITE" id="PS50878"/>
    </source>
</evidence>
<sequence>MAELDREKNHKGEPSSRRPSMFIVMLPIILLITFGKLMKKMIANRIQFDAIKHDIFHPNQLGGIHQRSTEDAGLILTHLVQVGWVKGLQTSALAFDITQFFPSINHEMFIAVLRKQGFLLILVDFFASYLVGHSTVYCWNIFQSDFWSVGVGVRQGSALSPVISGLFIALVMKLFCIKAALLNMTLLSFVDNGTILAQSKQLNDNNVGWRKAYKIIYLLFVAFTLVLEHDKTELFHFSHGHDTYNPLLDLGYAPYTGAMPLKPKIYWQYLGFYFDRRLTFHEHVCYYATKAFTTVQVMRMLGNSTRGLSPRQRHLLYRSCVVPIATYRYCLWYFNGACNKGTINQLKRMQQKAALWITGAFHTSPTGSLEALAGLIHIHLMLKKLAMHAVYCIATLSDTHPLCSMMGKRLLKRAEPHAHSATLMTPTMWGKVRSTVIEVDKYVHTLTESFKPFASEARPGDRLLDHYADRLCFDEHDST</sequence>
<evidence type="ECO:0000313" key="4">
    <source>
        <dbReference type="Proteomes" id="UP000467700"/>
    </source>
</evidence>
<name>A0A8S0X056_CYCAE</name>
<evidence type="ECO:0000256" key="1">
    <source>
        <dbReference type="SAM" id="Phobius"/>
    </source>
</evidence>
<dbReference type="Pfam" id="PF00078">
    <property type="entry name" value="RVT_1"/>
    <property type="match status" value="1"/>
</dbReference>
<feature type="transmembrane region" description="Helical" evidence="1">
    <location>
        <begin position="118"/>
        <end position="142"/>
    </location>
</feature>
<dbReference type="PANTHER" id="PTHR33481:SF1">
    <property type="entry name" value="ENDONUCLEASE_EXONUCLEASE_PHOSPHATASE DOMAIN-CONTAINING PROTEIN-RELATED"/>
    <property type="match status" value="1"/>
</dbReference>
<organism evidence="3 4">
    <name type="scientific">Cyclocybe aegerita</name>
    <name type="common">Black poplar mushroom</name>
    <name type="synonym">Agrocybe aegerita</name>
    <dbReference type="NCBI Taxonomy" id="1973307"/>
    <lineage>
        <taxon>Eukaryota</taxon>
        <taxon>Fungi</taxon>
        <taxon>Dikarya</taxon>
        <taxon>Basidiomycota</taxon>
        <taxon>Agaricomycotina</taxon>
        <taxon>Agaricomycetes</taxon>
        <taxon>Agaricomycetidae</taxon>
        <taxon>Agaricales</taxon>
        <taxon>Agaricineae</taxon>
        <taxon>Bolbitiaceae</taxon>
        <taxon>Cyclocybe</taxon>
    </lineage>
</organism>
<dbReference type="InterPro" id="IPR043502">
    <property type="entry name" value="DNA/RNA_pol_sf"/>
</dbReference>
<keyword evidence="4" id="KW-1185">Reference proteome</keyword>
<dbReference type="Proteomes" id="UP000467700">
    <property type="component" value="Unassembled WGS sequence"/>
</dbReference>
<dbReference type="AlphaFoldDB" id="A0A8S0X056"/>
<feature type="transmembrane region" description="Helical" evidence="1">
    <location>
        <begin position="20"/>
        <end position="38"/>
    </location>
</feature>
<gene>
    <name evidence="3" type="ORF">AAE3_LOCUS5329</name>
</gene>
<comment type="caution">
    <text evidence="3">The sequence shown here is derived from an EMBL/GenBank/DDBJ whole genome shotgun (WGS) entry which is preliminary data.</text>
</comment>
<dbReference type="PROSITE" id="PS50878">
    <property type="entry name" value="RT_POL"/>
    <property type="match status" value="1"/>
</dbReference>